<feature type="transmembrane region" description="Helical" evidence="1">
    <location>
        <begin position="171"/>
        <end position="187"/>
    </location>
</feature>
<name>A0A193SDJ3_KLEPN</name>
<dbReference type="GO" id="GO:0016874">
    <property type="term" value="F:ligase activity"/>
    <property type="evidence" value="ECO:0007669"/>
    <property type="project" value="UniProtKB-KW"/>
</dbReference>
<feature type="transmembrane region" description="Helical" evidence="1">
    <location>
        <begin position="55"/>
        <end position="86"/>
    </location>
</feature>
<keyword evidence="1" id="KW-0472">Membrane</keyword>
<feature type="transmembrane region" description="Helical" evidence="1">
    <location>
        <begin position="217"/>
        <end position="237"/>
    </location>
</feature>
<dbReference type="AlphaFoldDB" id="A0A193SDJ3"/>
<accession>A0A193SDJ3</accession>
<gene>
    <name evidence="2" type="primary">wzy</name>
</gene>
<reference evidence="2" key="1">
    <citation type="submission" date="2016-02" db="EMBL/GenBank/DDBJ databases">
        <authorList>
            <person name="Wen L."/>
            <person name="He K."/>
            <person name="Yang H."/>
        </authorList>
    </citation>
    <scope>NUCLEOTIDE SEQUENCE</scope>
    <source>
        <strain evidence="2">U</strain>
    </source>
</reference>
<feature type="transmembrane region" description="Helical" evidence="1">
    <location>
        <begin position="280"/>
        <end position="303"/>
    </location>
</feature>
<evidence type="ECO:0000256" key="1">
    <source>
        <dbReference type="SAM" id="Phobius"/>
    </source>
</evidence>
<organism evidence="2">
    <name type="scientific">Klebsiella pneumoniae</name>
    <dbReference type="NCBI Taxonomy" id="573"/>
    <lineage>
        <taxon>Bacteria</taxon>
        <taxon>Pseudomonadati</taxon>
        <taxon>Pseudomonadota</taxon>
        <taxon>Gammaproteobacteria</taxon>
        <taxon>Enterobacterales</taxon>
        <taxon>Enterobacteriaceae</taxon>
        <taxon>Klebsiella/Raoultella group</taxon>
        <taxon>Klebsiella</taxon>
        <taxon>Klebsiella pneumoniae complex</taxon>
    </lineage>
</organism>
<feature type="transmembrane region" description="Helical" evidence="1">
    <location>
        <begin position="98"/>
        <end position="122"/>
    </location>
</feature>
<feature type="transmembrane region" description="Helical" evidence="1">
    <location>
        <begin position="193"/>
        <end position="210"/>
    </location>
</feature>
<feature type="transmembrane region" description="Helical" evidence="1">
    <location>
        <begin position="310"/>
        <end position="329"/>
    </location>
</feature>
<dbReference type="EMBL" id="LT174563">
    <property type="protein sequence ID" value="CZQ24592.1"/>
    <property type="molecule type" value="Genomic_DNA"/>
</dbReference>
<keyword evidence="2" id="KW-0436">Ligase</keyword>
<protein>
    <submittedName>
        <fullName evidence="2">Lipid A core-O-antigen ligase and related enzymes</fullName>
    </submittedName>
</protein>
<keyword evidence="1" id="KW-1133">Transmembrane helix</keyword>
<evidence type="ECO:0000313" key="2">
    <source>
        <dbReference type="EMBL" id="CZQ24592.1"/>
    </source>
</evidence>
<sequence>MVKVAILLFIMQLNSMLAVGLGWLPQSVALSVRVCVGGYLLYHYIRNGKMHYSLYVLLLVMLTLFIINNMILIINFIFVSLMIYSIKDNGEESIIKSIYYSTIALSLIFIVISLNGILHPTILYSPDTGRYRNSLGFISPNYPGLIAFSCIVALFSCLGMLKSKVGKKSKILVVIIALFCLVIPLLTDSRTPLYTLIVSFIFYVFLRFSFFRLLTRIFIPLVPAIFMGLTLYIAFYYNHDINALLSGRPYLYSLYLKDFGWADYLLGGEGTQGFSVDSSYLLLLSCFGVFSFLIIAFLLYKCLVNNKNKYVYAMFFSIFVYGLSESIMVRPEISVVFLFYSLLAIKSDKIMNHDEHNCHT</sequence>
<reference evidence="2" key="2">
    <citation type="submission" date="2016-06" db="EMBL/GenBank/DDBJ databases">
        <title>Towards a vaccine: An investigation of Klebsiella pneumoniae surface antigens.</title>
        <authorList>
            <person name="Follador R."/>
            <person name="Heinz E."/>
            <person name="Wyres K.L."/>
            <person name="Ellington M.J."/>
            <person name="Kowarik M."/>
            <person name="Holt K.E."/>
            <person name="Thomson N.R."/>
        </authorList>
    </citation>
    <scope>NUCLEOTIDE SEQUENCE</scope>
    <source>
        <strain evidence="2">U</strain>
    </source>
</reference>
<keyword evidence="1" id="KW-0812">Transmembrane</keyword>
<feature type="transmembrane region" description="Helical" evidence="1">
    <location>
        <begin position="142"/>
        <end position="159"/>
    </location>
</feature>
<proteinExistence type="predicted"/>